<dbReference type="AlphaFoldDB" id="A0A2D6M192"/>
<accession>A0A2D6M192</accession>
<evidence type="ECO:0000313" key="2">
    <source>
        <dbReference type="EMBL" id="MAG22184.1"/>
    </source>
</evidence>
<dbReference type="GO" id="GO:0045454">
    <property type="term" value="P:cell redox homeostasis"/>
    <property type="evidence" value="ECO:0007669"/>
    <property type="project" value="TreeGrafter"/>
</dbReference>
<dbReference type="GO" id="GO:0009055">
    <property type="term" value="F:electron transfer activity"/>
    <property type="evidence" value="ECO:0007669"/>
    <property type="project" value="TreeGrafter"/>
</dbReference>
<dbReference type="SUPFAM" id="SSF52833">
    <property type="entry name" value="Thioredoxin-like"/>
    <property type="match status" value="1"/>
</dbReference>
<dbReference type="Gene3D" id="3.40.30.10">
    <property type="entry name" value="Glutaredoxin"/>
    <property type="match status" value="1"/>
</dbReference>
<gene>
    <name evidence="2" type="ORF">CL943_02670</name>
</gene>
<dbReference type="InterPro" id="IPR002109">
    <property type="entry name" value="Glutaredoxin"/>
</dbReference>
<comment type="caution">
    <text evidence="2">The sequence shown here is derived from an EMBL/GenBank/DDBJ whole genome shotgun (WGS) entry which is preliminary data.</text>
</comment>
<proteinExistence type="predicted"/>
<dbReference type="CDD" id="cd02976">
    <property type="entry name" value="NrdH"/>
    <property type="match status" value="1"/>
</dbReference>
<feature type="domain" description="Glutaredoxin" evidence="1">
    <location>
        <begin position="4"/>
        <end position="67"/>
    </location>
</feature>
<sequence length="86" mass="9630">MGAIVYSIPNCAKCRAAKALLKRLGVEYEEFDVMADKEKAKEMVEKRRAVRTEDSKEVSLPVLDINGIIVEGFDRAKIEEAVKNTT</sequence>
<dbReference type="PANTHER" id="PTHR34386">
    <property type="entry name" value="GLUTAREDOXIN"/>
    <property type="match status" value="1"/>
</dbReference>
<dbReference type="Pfam" id="PF00462">
    <property type="entry name" value="Glutaredoxin"/>
    <property type="match status" value="1"/>
</dbReference>
<dbReference type="Proteomes" id="UP000226592">
    <property type="component" value="Unassembled WGS sequence"/>
</dbReference>
<evidence type="ECO:0000259" key="1">
    <source>
        <dbReference type="Pfam" id="PF00462"/>
    </source>
</evidence>
<dbReference type="PANTHER" id="PTHR34386:SF1">
    <property type="entry name" value="GLUTAREDOXIN-LIKE PROTEIN NRDH"/>
    <property type="match status" value="1"/>
</dbReference>
<name>A0A2D6M192_9ARCH</name>
<evidence type="ECO:0000313" key="3">
    <source>
        <dbReference type="Proteomes" id="UP000226592"/>
    </source>
</evidence>
<organism evidence="2 3">
    <name type="scientific">Candidatus Iainarchaeum sp</name>
    <dbReference type="NCBI Taxonomy" id="3101447"/>
    <lineage>
        <taxon>Archaea</taxon>
        <taxon>Candidatus Iainarchaeota</taxon>
        <taxon>Candidatus Iainarchaeia</taxon>
        <taxon>Candidatus Iainarchaeales</taxon>
        <taxon>Candidatus Iainarchaeaceae</taxon>
        <taxon>Candidatus Iainarchaeum</taxon>
    </lineage>
</organism>
<dbReference type="PROSITE" id="PS51354">
    <property type="entry name" value="GLUTAREDOXIN_2"/>
    <property type="match status" value="1"/>
</dbReference>
<dbReference type="InterPro" id="IPR051548">
    <property type="entry name" value="Grx-like_ET"/>
</dbReference>
<reference evidence="3" key="1">
    <citation type="submission" date="2017-09" db="EMBL/GenBank/DDBJ databases">
        <title>The Reconstruction of 2,631 Draft Metagenome-Assembled Genomes from the Global Oceans.</title>
        <authorList>
            <person name="Tully B.J."/>
            <person name="Graham E.D."/>
            <person name="Heidelberg J.F."/>
        </authorList>
    </citation>
    <scope>NUCLEOTIDE SEQUENCE [LARGE SCALE GENOMIC DNA]</scope>
</reference>
<dbReference type="InterPro" id="IPR036249">
    <property type="entry name" value="Thioredoxin-like_sf"/>
</dbReference>
<protein>
    <submittedName>
        <fullName evidence="2">NrdH-redoxin</fullName>
    </submittedName>
</protein>
<dbReference type="EMBL" id="NZBU01000008">
    <property type="protein sequence ID" value="MAG22184.1"/>
    <property type="molecule type" value="Genomic_DNA"/>
</dbReference>